<dbReference type="GO" id="GO:0007018">
    <property type="term" value="P:microtubule-based movement"/>
    <property type="evidence" value="ECO:0007669"/>
    <property type="project" value="InterPro"/>
</dbReference>
<keyword evidence="18" id="KW-1185">Reference proteome</keyword>
<dbReference type="GO" id="GO:0051301">
    <property type="term" value="P:cell division"/>
    <property type="evidence" value="ECO:0007669"/>
    <property type="project" value="UniProtKB-KW"/>
</dbReference>
<evidence type="ECO:0000256" key="14">
    <source>
        <dbReference type="RuleBase" id="RU000394"/>
    </source>
</evidence>
<sequence>MPPPSAEANIQVVVRCRPRNDREIKDNSPPVLAFNSARAKELQIRLADRTGDRNTTKTYTFDRVFSPEASQQDVYADVVAPMLEEVLAGYNCTVFAYGQTGTGKTYTMEGSLQEVDGQLTEHAGMIPRALFNLFELLDMASGESTVKVSCIELYNEELRDLLAPGDDLPKIRLYEQKQVVNLQGVQEVYVKSPADVHRVLREANEKRQIAATKLNQNSSRSHCVCTVSVVTRDTSPEGIDLVRTGKLNLVDLAGSENIGRSGAQDKRAREAGMINQSLLTLGRVINALVEKSCHIPYRESKLTRLLQDSLGGRTKTCIIATVSPARCNLEESQSTIDYVHRAKNIRNKPEVNQRVMKRVLISSYAEEIARLQADLQAAREKNGVYLTSERYEELVAAADGAKAQQDAARVEKEELEERMRADREDLEEQVRASQDQHAATARRLDEIKAAYAALRAQLTERNAQVDALQQRTQEDRHVLCAVSQREATLRDLIVGMATTIESAAADVQGLHESLDTARSAVANNNGATREHHATLVAELAALHQKLAQFEAAQSKLGVSIHDKIDAFTTDCQDSCDRTCAKYDEFGARVGSLLDQIETKVDEYTHHGTAHLGDVKAHLATLKTDLAKVTDAHRRQITEWVGDMAEQMRAFAELARTWNDALATELTDVFSHLAGHFGAQQARLRDLTQHVAQFREASVAALQTTMQTAHATLRREKEQTEAMRADLVAQVANLVNRFVEDRMGAWTVSTNASVDALRRVESDVQDFQHGAARRVAELHDATSTQTVQAQVAMETARRSLADHKSRVALHVEREDQRLERIRAATDAHVREMQLTTGQHAALIEQNLAQGASQLRDHVDNAKRNVRNVAQVVQASVGTLRESMTLTRDGFLKDATWWKHDAHSLVANGQQLVDLATQKVTDLEASTTTLVRKRLRDVTDVPMPEKRRYLGPAPESIPLPLSRADILAMANDDDDDL</sequence>
<dbReference type="InterPro" id="IPR019821">
    <property type="entry name" value="Kinesin_motor_CS"/>
</dbReference>
<dbReference type="eggNOG" id="KOG0243">
    <property type="taxonomic scope" value="Eukaryota"/>
</dbReference>
<reference evidence="18" key="2">
    <citation type="submission" date="2009-11" db="EMBL/GenBank/DDBJ databases">
        <title>The Genome Sequence of Allomyces macrogynus strain ATCC 38327.</title>
        <authorList>
            <consortium name="The Broad Institute Genome Sequencing Platform"/>
            <person name="Russ C."/>
            <person name="Cuomo C."/>
            <person name="Shea T."/>
            <person name="Young S.K."/>
            <person name="Zeng Q."/>
            <person name="Koehrsen M."/>
            <person name="Haas B."/>
            <person name="Borodovsky M."/>
            <person name="Guigo R."/>
            <person name="Alvarado L."/>
            <person name="Berlin A."/>
            <person name="Borenstein D."/>
            <person name="Chen Z."/>
            <person name="Engels R."/>
            <person name="Freedman E."/>
            <person name="Gellesch M."/>
            <person name="Goldberg J."/>
            <person name="Griggs A."/>
            <person name="Gujja S."/>
            <person name="Heiman D."/>
            <person name="Hepburn T."/>
            <person name="Howarth C."/>
            <person name="Jen D."/>
            <person name="Larson L."/>
            <person name="Lewis B."/>
            <person name="Mehta T."/>
            <person name="Park D."/>
            <person name="Pearson M."/>
            <person name="Roberts A."/>
            <person name="Saif S."/>
            <person name="Shenoy N."/>
            <person name="Sisk P."/>
            <person name="Stolte C."/>
            <person name="Sykes S."/>
            <person name="Walk T."/>
            <person name="White J."/>
            <person name="Yandava C."/>
            <person name="Burger G."/>
            <person name="Gray M.W."/>
            <person name="Holland P.W.H."/>
            <person name="King N."/>
            <person name="Lang F.B.F."/>
            <person name="Roger A.J."/>
            <person name="Ruiz-Trillo I."/>
            <person name="Lander E."/>
            <person name="Nusbaum C."/>
        </authorList>
    </citation>
    <scope>NUCLEOTIDE SEQUENCE [LARGE SCALE GENOMIC DNA]</scope>
    <source>
        <strain evidence="18">ATCC 38327</strain>
    </source>
</reference>
<keyword evidence="9 13" id="KW-0505">Motor protein</keyword>
<feature type="coiled-coil region" evidence="15">
    <location>
        <begin position="361"/>
        <end position="471"/>
    </location>
</feature>
<organism evidence="17 18">
    <name type="scientific">Allomyces macrogynus (strain ATCC 38327)</name>
    <name type="common">Allomyces javanicus var. macrogynus</name>
    <dbReference type="NCBI Taxonomy" id="578462"/>
    <lineage>
        <taxon>Eukaryota</taxon>
        <taxon>Fungi</taxon>
        <taxon>Fungi incertae sedis</taxon>
        <taxon>Blastocladiomycota</taxon>
        <taxon>Blastocladiomycetes</taxon>
        <taxon>Blastocladiales</taxon>
        <taxon>Blastocladiaceae</taxon>
        <taxon>Allomyces</taxon>
    </lineage>
</organism>
<evidence type="ECO:0000256" key="15">
    <source>
        <dbReference type="SAM" id="Coils"/>
    </source>
</evidence>
<dbReference type="SUPFAM" id="SSF52540">
    <property type="entry name" value="P-loop containing nucleoside triphosphate hydrolases"/>
    <property type="match status" value="1"/>
</dbReference>
<dbReference type="PRINTS" id="PR00380">
    <property type="entry name" value="KINESINHEAVY"/>
</dbReference>
<dbReference type="PANTHER" id="PTHR47970">
    <property type="entry name" value="KINESIN-LIKE PROTEIN KIF11"/>
    <property type="match status" value="1"/>
</dbReference>
<evidence type="ECO:0000256" key="1">
    <source>
        <dbReference type="ARBA" id="ARBA00004245"/>
    </source>
</evidence>
<keyword evidence="11" id="KW-0131">Cell cycle</keyword>
<keyword evidence="7 13" id="KW-0067">ATP-binding</keyword>
<dbReference type="InterPro" id="IPR027417">
    <property type="entry name" value="P-loop_NTPase"/>
</dbReference>
<keyword evidence="5 13" id="KW-0547">Nucleotide-binding</keyword>
<gene>
    <name evidence="17" type="ORF">AMAG_18021</name>
</gene>
<dbReference type="InterPro" id="IPR047149">
    <property type="entry name" value="KIF11-like"/>
</dbReference>
<feature type="domain" description="Kinesin motor" evidence="16">
    <location>
        <begin position="9"/>
        <end position="345"/>
    </location>
</feature>
<keyword evidence="3" id="KW-0132">Cell division</keyword>
<feature type="binding site" evidence="13">
    <location>
        <begin position="98"/>
        <end position="105"/>
    </location>
    <ligand>
        <name>ATP</name>
        <dbReference type="ChEBI" id="CHEBI:30616"/>
    </ligand>
</feature>
<evidence type="ECO:0000256" key="13">
    <source>
        <dbReference type="PROSITE-ProRule" id="PRU00283"/>
    </source>
</evidence>
<evidence type="ECO:0000313" key="17">
    <source>
        <dbReference type="EMBL" id="KNE57223.1"/>
    </source>
</evidence>
<evidence type="ECO:0000313" key="18">
    <source>
        <dbReference type="Proteomes" id="UP000054350"/>
    </source>
</evidence>
<dbReference type="GO" id="GO:0008017">
    <property type="term" value="F:microtubule binding"/>
    <property type="evidence" value="ECO:0007669"/>
    <property type="project" value="InterPro"/>
</dbReference>
<evidence type="ECO:0000259" key="16">
    <source>
        <dbReference type="PROSITE" id="PS50067"/>
    </source>
</evidence>
<dbReference type="VEuPathDB" id="FungiDB:AMAG_18021"/>
<comment type="similarity">
    <text evidence="12">Belongs to the TRAFAC class myosin-kinesin ATPase superfamily. Kinesin family. KIN-5/BimC subfamily.</text>
</comment>
<dbReference type="PROSITE" id="PS50067">
    <property type="entry name" value="KINESIN_MOTOR_2"/>
    <property type="match status" value="1"/>
</dbReference>
<dbReference type="AlphaFoldDB" id="A0A0L0S3T9"/>
<dbReference type="STRING" id="578462.A0A0L0S3T9"/>
<dbReference type="GO" id="GO:0005524">
    <property type="term" value="F:ATP binding"/>
    <property type="evidence" value="ECO:0007669"/>
    <property type="project" value="UniProtKB-UniRule"/>
</dbReference>
<dbReference type="PANTHER" id="PTHR47970:SF12">
    <property type="entry name" value="KINESIN FAMILY MEMBER 11"/>
    <property type="match status" value="1"/>
</dbReference>
<comment type="subcellular location">
    <subcellularLocation>
        <location evidence="1">Cytoplasm</location>
        <location evidence="1">Cytoskeleton</location>
    </subcellularLocation>
</comment>
<dbReference type="Gene3D" id="3.40.850.10">
    <property type="entry name" value="Kinesin motor domain"/>
    <property type="match status" value="1"/>
</dbReference>
<evidence type="ECO:0000256" key="8">
    <source>
        <dbReference type="ARBA" id="ARBA00023054"/>
    </source>
</evidence>
<keyword evidence="6" id="KW-0498">Mitosis</keyword>
<dbReference type="InterPro" id="IPR036961">
    <property type="entry name" value="Kinesin_motor_dom_sf"/>
</dbReference>
<name>A0A0L0S3T9_ALLM3</name>
<dbReference type="CDD" id="cd01364">
    <property type="entry name" value="KISc_BimC_Eg5"/>
    <property type="match status" value="1"/>
</dbReference>
<evidence type="ECO:0000256" key="6">
    <source>
        <dbReference type="ARBA" id="ARBA00022776"/>
    </source>
</evidence>
<dbReference type="FunFam" id="3.40.850.10:FF:000051">
    <property type="entry name" value="Kinesin-like protein bimC"/>
    <property type="match status" value="1"/>
</dbReference>
<accession>A0A0L0S3T9</accession>
<dbReference type="Proteomes" id="UP000054350">
    <property type="component" value="Unassembled WGS sequence"/>
</dbReference>
<reference evidence="17 18" key="1">
    <citation type="submission" date="2009-11" db="EMBL/GenBank/DDBJ databases">
        <title>Annotation of Allomyces macrogynus ATCC 38327.</title>
        <authorList>
            <consortium name="The Broad Institute Genome Sequencing Platform"/>
            <person name="Russ C."/>
            <person name="Cuomo C."/>
            <person name="Burger G."/>
            <person name="Gray M.W."/>
            <person name="Holland P.W.H."/>
            <person name="King N."/>
            <person name="Lang F.B.F."/>
            <person name="Roger A.J."/>
            <person name="Ruiz-Trillo I."/>
            <person name="Young S.K."/>
            <person name="Zeng Q."/>
            <person name="Gargeya S."/>
            <person name="Fitzgerald M."/>
            <person name="Haas B."/>
            <person name="Abouelleil A."/>
            <person name="Alvarado L."/>
            <person name="Arachchi H.M."/>
            <person name="Berlin A."/>
            <person name="Chapman S.B."/>
            <person name="Gearin G."/>
            <person name="Goldberg J."/>
            <person name="Griggs A."/>
            <person name="Gujja S."/>
            <person name="Hansen M."/>
            <person name="Heiman D."/>
            <person name="Howarth C."/>
            <person name="Larimer J."/>
            <person name="Lui A."/>
            <person name="MacDonald P.J.P."/>
            <person name="McCowen C."/>
            <person name="Montmayeur A."/>
            <person name="Murphy C."/>
            <person name="Neiman D."/>
            <person name="Pearson M."/>
            <person name="Priest M."/>
            <person name="Roberts A."/>
            <person name="Saif S."/>
            <person name="Shea T."/>
            <person name="Sisk P."/>
            <person name="Stolte C."/>
            <person name="Sykes S."/>
            <person name="Wortman J."/>
            <person name="Nusbaum C."/>
            <person name="Birren B."/>
        </authorList>
    </citation>
    <scope>NUCLEOTIDE SEQUENCE [LARGE SCALE GENOMIC DNA]</scope>
    <source>
        <strain evidence="17 18">ATCC 38327</strain>
    </source>
</reference>
<keyword evidence="10" id="KW-0206">Cytoskeleton</keyword>
<evidence type="ECO:0000256" key="3">
    <source>
        <dbReference type="ARBA" id="ARBA00022618"/>
    </source>
</evidence>
<evidence type="ECO:0000256" key="4">
    <source>
        <dbReference type="ARBA" id="ARBA00022701"/>
    </source>
</evidence>
<keyword evidence="4 14" id="KW-0493">Microtubule</keyword>
<dbReference type="InterPro" id="IPR001752">
    <property type="entry name" value="Kinesin_motor_dom"/>
</dbReference>
<dbReference type="Pfam" id="PF00225">
    <property type="entry name" value="Kinesin"/>
    <property type="match status" value="1"/>
</dbReference>
<evidence type="ECO:0000256" key="12">
    <source>
        <dbReference type="ARBA" id="ARBA00034704"/>
    </source>
</evidence>
<evidence type="ECO:0000256" key="10">
    <source>
        <dbReference type="ARBA" id="ARBA00023212"/>
    </source>
</evidence>
<evidence type="ECO:0000256" key="9">
    <source>
        <dbReference type="ARBA" id="ARBA00023175"/>
    </source>
</evidence>
<keyword evidence="8 15" id="KW-0175">Coiled coil</keyword>
<evidence type="ECO:0000256" key="5">
    <source>
        <dbReference type="ARBA" id="ARBA00022741"/>
    </source>
</evidence>
<dbReference type="GO" id="GO:0008574">
    <property type="term" value="F:plus-end-directed microtubule motor activity"/>
    <property type="evidence" value="ECO:0007669"/>
    <property type="project" value="TreeGrafter"/>
</dbReference>
<dbReference type="OrthoDB" id="3176171at2759"/>
<protein>
    <recommendedName>
        <fullName evidence="14">Kinesin-like protein</fullName>
    </recommendedName>
</protein>
<evidence type="ECO:0000256" key="2">
    <source>
        <dbReference type="ARBA" id="ARBA00022490"/>
    </source>
</evidence>
<proteinExistence type="inferred from homology"/>
<keyword evidence="2" id="KW-0963">Cytoplasm</keyword>
<dbReference type="PROSITE" id="PS00411">
    <property type="entry name" value="KINESIN_MOTOR_1"/>
    <property type="match status" value="1"/>
</dbReference>
<evidence type="ECO:0000256" key="11">
    <source>
        <dbReference type="ARBA" id="ARBA00023306"/>
    </source>
</evidence>
<dbReference type="GO" id="GO:0072686">
    <property type="term" value="C:mitotic spindle"/>
    <property type="evidence" value="ECO:0007669"/>
    <property type="project" value="TreeGrafter"/>
</dbReference>
<dbReference type="SMART" id="SM00129">
    <property type="entry name" value="KISc"/>
    <property type="match status" value="1"/>
</dbReference>
<dbReference type="InterPro" id="IPR047241">
    <property type="entry name" value="KIF11-like_kin_motor_dom"/>
</dbReference>
<dbReference type="GO" id="GO:0005876">
    <property type="term" value="C:spindle microtubule"/>
    <property type="evidence" value="ECO:0007669"/>
    <property type="project" value="TreeGrafter"/>
</dbReference>
<evidence type="ECO:0000256" key="7">
    <source>
        <dbReference type="ARBA" id="ARBA00022840"/>
    </source>
</evidence>
<feature type="coiled-coil region" evidence="15">
    <location>
        <begin position="709"/>
        <end position="736"/>
    </location>
</feature>
<dbReference type="GO" id="GO:0000073">
    <property type="term" value="P:initial mitotic spindle pole body separation"/>
    <property type="evidence" value="ECO:0007669"/>
    <property type="project" value="UniProtKB-ARBA"/>
</dbReference>
<dbReference type="EMBL" id="GG745331">
    <property type="protein sequence ID" value="KNE57223.1"/>
    <property type="molecule type" value="Genomic_DNA"/>
</dbReference>